<dbReference type="AlphaFoldDB" id="G2Q6B2"/>
<gene>
    <name evidence="2" type="ORF">MYCTH_2295788</name>
</gene>
<keyword evidence="3" id="KW-1185">Reference proteome</keyword>
<organism evidence="2 3">
    <name type="scientific">Thermothelomyces thermophilus (strain ATCC 42464 / BCRC 31852 / DSM 1799)</name>
    <name type="common">Sporotrichum thermophile</name>
    <dbReference type="NCBI Taxonomy" id="573729"/>
    <lineage>
        <taxon>Eukaryota</taxon>
        <taxon>Fungi</taxon>
        <taxon>Dikarya</taxon>
        <taxon>Ascomycota</taxon>
        <taxon>Pezizomycotina</taxon>
        <taxon>Sordariomycetes</taxon>
        <taxon>Sordariomycetidae</taxon>
        <taxon>Sordariales</taxon>
        <taxon>Chaetomiaceae</taxon>
        <taxon>Thermothelomyces</taxon>
    </lineage>
</organism>
<sequence length="51" mass="5424">MVSPNRPSINHSHHIVATPSPRASSSNRSGFVQVVVESPFSLPPHPLTPLG</sequence>
<dbReference type="InParanoid" id="G2Q6B2"/>
<proteinExistence type="predicted"/>
<accession>G2Q6B2</accession>
<dbReference type="KEGG" id="mtm:MYCTH_2295788"/>
<dbReference type="HOGENOM" id="CLU_3108088_0_0_1"/>
<dbReference type="EMBL" id="CP003002">
    <property type="protein sequence ID" value="AEO53882.1"/>
    <property type="molecule type" value="Genomic_DNA"/>
</dbReference>
<protein>
    <submittedName>
        <fullName evidence="2">Uncharacterized protein</fullName>
    </submittedName>
</protein>
<name>G2Q6B2_THET4</name>
<dbReference type="Proteomes" id="UP000007322">
    <property type="component" value="Chromosome 1"/>
</dbReference>
<reference evidence="2 3" key="1">
    <citation type="journal article" date="2011" name="Nat. Biotechnol.">
        <title>Comparative genomic analysis of the thermophilic biomass-degrading fungi Myceliophthora thermophila and Thielavia terrestris.</title>
        <authorList>
            <person name="Berka R.M."/>
            <person name="Grigoriev I.V."/>
            <person name="Otillar R."/>
            <person name="Salamov A."/>
            <person name="Grimwood J."/>
            <person name="Reid I."/>
            <person name="Ishmael N."/>
            <person name="John T."/>
            <person name="Darmond C."/>
            <person name="Moisan M.-C."/>
            <person name="Henrissat B."/>
            <person name="Coutinho P.M."/>
            <person name="Lombard V."/>
            <person name="Natvig D.O."/>
            <person name="Lindquist E."/>
            <person name="Schmutz J."/>
            <person name="Lucas S."/>
            <person name="Harris P."/>
            <person name="Powlowski J."/>
            <person name="Bellemare A."/>
            <person name="Taylor D."/>
            <person name="Butler G."/>
            <person name="de Vries R.P."/>
            <person name="Allijn I.E."/>
            <person name="van den Brink J."/>
            <person name="Ushinsky S."/>
            <person name="Storms R."/>
            <person name="Powell A.J."/>
            <person name="Paulsen I.T."/>
            <person name="Elbourne L.D.H."/>
            <person name="Baker S.E."/>
            <person name="Magnuson J."/>
            <person name="LaBoissiere S."/>
            <person name="Clutterbuck A.J."/>
            <person name="Martinez D."/>
            <person name="Wogulis M."/>
            <person name="de Leon A.L."/>
            <person name="Rey M.W."/>
            <person name="Tsang A."/>
        </authorList>
    </citation>
    <scope>NUCLEOTIDE SEQUENCE [LARGE SCALE GENOMIC DNA]</scope>
    <source>
        <strain evidence="3">ATCC 42464 / BCRC 31852 / DSM 1799</strain>
    </source>
</reference>
<dbReference type="GeneID" id="11512805"/>
<evidence type="ECO:0000313" key="2">
    <source>
        <dbReference type="EMBL" id="AEO53882.1"/>
    </source>
</evidence>
<evidence type="ECO:0000256" key="1">
    <source>
        <dbReference type="SAM" id="MobiDB-lite"/>
    </source>
</evidence>
<feature type="compositionally biased region" description="Polar residues" evidence="1">
    <location>
        <begin position="1"/>
        <end position="10"/>
    </location>
</feature>
<dbReference type="RefSeq" id="XP_003659127.1">
    <property type="nucleotide sequence ID" value="XM_003659079.1"/>
</dbReference>
<dbReference type="VEuPathDB" id="FungiDB:MYCTH_2295788"/>
<feature type="region of interest" description="Disordered" evidence="1">
    <location>
        <begin position="1"/>
        <end position="29"/>
    </location>
</feature>
<evidence type="ECO:0000313" key="3">
    <source>
        <dbReference type="Proteomes" id="UP000007322"/>
    </source>
</evidence>